<organism evidence="1">
    <name type="scientific">Arundo donax</name>
    <name type="common">Giant reed</name>
    <name type="synonym">Donax arundinaceus</name>
    <dbReference type="NCBI Taxonomy" id="35708"/>
    <lineage>
        <taxon>Eukaryota</taxon>
        <taxon>Viridiplantae</taxon>
        <taxon>Streptophyta</taxon>
        <taxon>Embryophyta</taxon>
        <taxon>Tracheophyta</taxon>
        <taxon>Spermatophyta</taxon>
        <taxon>Magnoliopsida</taxon>
        <taxon>Liliopsida</taxon>
        <taxon>Poales</taxon>
        <taxon>Poaceae</taxon>
        <taxon>PACMAD clade</taxon>
        <taxon>Arundinoideae</taxon>
        <taxon>Arundineae</taxon>
        <taxon>Arundo</taxon>
    </lineage>
</organism>
<proteinExistence type="predicted"/>
<dbReference type="EMBL" id="GBRH01241094">
    <property type="protein sequence ID" value="JAD56801.1"/>
    <property type="molecule type" value="Transcribed_RNA"/>
</dbReference>
<reference evidence="1" key="2">
    <citation type="journal article" date="2015" name="Data Brief">
        <title>Shoot transcriptome of the giant reed, Arundo donax.</title>
        <authorList>
            <person name="Barrero R.A."/>
            <person name="Guerrero F.D."/>
            <person name="Moolhuijzen P."/>
            <person name="Goolsby J.A."/>
            <person name="Tidwell J."/>
            <person name="Bellgard S.E."/>
            <person name="Bellgard M.I."/>
        </authorList>
    </citation>
    <scope>NUCLEOTIDE SEQUENCE</scope>
    <source>
        <tissue evidence="1">Shoot tissue taken approximately 20 cm above the soil surface</tissue>
    </source>
</reference>
<reference evidence="1" key="1">
    <citation type="submission" date="2014-09" db="EMBL/GenBank/DDBJ databases">
        <authorList>
            <person name="Magalhaes I.L.F."/>
            <person name="Oliveira U."/>
            <person name="Santos F.R."/>
            <person name="Vidigal T.H.D.A."/>
            <person name="Brescovit A.D."/>
            <person name="Santos A.J."/>
        </authorList>
    </citation>
    <scope>NUCLEOTIDE SEQUENCE</scope>
    <source>
        <tissue evidence="1">Shoot tissue taken approximately 20 cm above the soil surface</tissue>
    </source>
</reference>
<accession>A0A0A9B0A3</accession>
<sequence>MLPNFDKF</sequence>
<evidence type="ECO:0000313" key="1">
    <source>
        <dbReference type="EMBL" id="JAD56801.1"/>
    </source>
</evidence>
<protein>
    <submittedName>
        <fullName evidence="1">Uncharacterized protein</fullName>
    </submittedName>
</protein>
<name>A0A0A9B0A3_ARUDO</name>